<feature type="signal peptide" evidence="1">
    <location>
        <begin position="1"/>
        <end position="39"/>
    </location>
</feature>
<gene>
    <name evidence="3" type="ORF">GCM10009839_64960</name>
</gene>
<dbReference type="Pfam" id="PF26607">
    <property type="entry name" value="DUF8189"/>
    <property type="match status" value="1"/>
</dbReference>
<dbReference type="SUPFAM" id="SSF89372">
    <property type="entry name" value="Fucose-specific lectin"/>
    <property type="match status" value="2"/>
</dbReference>
<comment type="caution">
    <text evidence="3">The sequence shown here is derived from an EMBL/GenBank/DDBJ whole genome shotgun (WGS) entry which is preliminary data.</text>
</comment>
<dbReference type="RefSeq" id="WP_344669510.1">
    <property type="nucleotide sequence ID" value="NZ_BAAAQN010000048.1"/>
</dbReference>
<dbReference type="InterPro" id="IPR058502">
    <property type="entry name" value="PLL-like_beta-prop"/>
</dbReference>
<evidence type="ECO:0000259" key="2">
    <source>
        <dbReference type="Pfam" id="PF26607"/>
    </source>
</evidence>
<keyword evidence="1" id="KW-0732">Signal</keyword>
<name>A0ABN2V2R8_9ACTN</name>
<sequence length="408" mass="42077">MAYPKLPKLPRRPLRPVAALLTVLSALAALLFFPAAARAGVQPVNSDGQQASVVDPYTGHLDVFAVAFGGQVLVDQQQSDLYSVPWSGFSGAVLGSGAPQYGFTGMPAAIYDSETHRLDLFVLSYTDGFVYLDQETAAGVWTGFTRLADSVGGWQSSPVVYDAFGTIEVFESSGSLSVAMDTETAPGVWSGFDAGRLGSGNHALGFAPAVANNPATGYPQIFMTGSFGALYVDQQTGPNTWSGFSAVPLGAGNSGFSGTPSVTVSNVIVSSAYVAVFVDNRAGGISVDIEDGYGAWSGFGSSVLGPGSDGAYSPPVASQNPANDQPMVYARGADGTVYVDSRTSQTGPWTGFTALDGTNGWYAITAPARPLRGGWVAALGSGEAIQVYRGNGFGRDQMGAGNANFANV</sequence>
<feature type="chain" id="PRO_5045358240" description="PLL-like beta propeller domain-containing protein" evidence="1">
    <location>
        <begin position="40"/>
        <end position="408"/>
    </location>
</feature>
<evidence type="ECO:0000313" key="3">
    <source>
        <dbReference type="EMBL" id="GAA2049829.1"/>
    </source>
</evidence>
<keyword evidence="4" id="KW-1185">Reference proteome</keyword>
<organism evidence="3 4">
    <name type="scientific">Catenulispora yoronensis</name>
    <dbReference type="NCBI Taxonomy" id="450799"/>
    <lineage>
        <taxon>Bacteria</taxon>
        <taxon>Bacillati</taxon>
        <taxon>Actinomycetota</taxon>
        <taxon>Actinomycetes</taxon>
        <taxon>Catenulisporales</taxon>
        <taxon>Catenulisporaceae</taxon>
        <taxon>Catenulispora</taxon>
    </lineage>
</organism>
<dbReference type="EMBL" id="BAAAQN010000048">
    <property type="protein sequence ID" value="GAA2049829.1"/>
    <property type="molecule type" value="Genomic_DNA"/>
</dbReference>
<dbReference type="Proteomes" id="UP001500751">
    <property type="component" value="Unassembled WGS sequence"/>
</dbReference>
<accession>A0ABN2V2R8</accession>
<feature type="domain" description="PLL-like beta propeller" evidence="2">
    <location>
        <begin position="52"/>
        <end position="358"/>
    </location>
</feature>
<evidence type="ECO:0000313" key="4">
    <source>
        <dbReference type="Proteomes" id="UP001500751"/>
    </source>
</evidence>
<proteinExistence type="predicted"/>
<evidence type="ECO:0000256" key="1">
    <source>
        <dbReference type="SAM" id="SignalP"/>
    </source>
</evidence>
<protein>
    <recommendedName>
        <fullName evidence="2">PLL-like beta propeller domain-containing protein</fullName>
    </recommendedName>
</protein>
<reference evidence="3 4" key="1">
    <citation type="journal article" date="2019" name="Int. J. Syst. Evol. Microbiol.">
        <title>The Global Catalogue of Microorganisms (GCM) 10K type strain sequencing project: providing services to taxonomists for standard genome sequencing and annotation.</title>
        <authorList>
            <consortium name="The Broad Institute Genomics Platform"/>
            <consortium name="The Broad Institute Genome Sequencing Center for Infectious Disease"/>
            <person name="Wu L."/>
            <person name="Ma J."/>
        </authorList>
    </citation>
    <scope>NUCLEOTIDE SEQUENCE [LARGE SCALE GENOMIC DNA]</scope>
    <source>
        <strain evidence="3 4">JCM 16014</strain>
    </source>
</reference>